<evidence type="ECO:0000256" key="8">
    <source>
        <dbReference type="ARBA" id="ARBA00022692"/>
    </source>
</evidence>
<reference evidence="15 16" key="1">
    <citation type="journal article" date="2013" name="Curr. Biol.">
        <title>The Genome of the Foraminiferan Reticulomyxa filosa.</title>
        <authorList>
            <person name="Glockner G."/>
            <person name="Hulsmann N."/>
            <person name="Schleicher M."/>
            <person name="Noegel A.A."/>
            <person name="Eichinger L."/>
            <person name="Gallinger C."/>
            <person name="Pawlowski J."/>
            <person name="Sierra R."/>
            <person name="Euteneuer U."/>
            <person name="Pillet L."/>
            <person name="Moustafa A."/>
            <person name="Platzer M."/>
            <person name="Groth M."/>
            <person name="Szafranski K."/>
            <person name="Schliwa M."/>
        </authorList>
    </citation>
    <scope>NUCLEOTIDE SEQUENCE [LARGE SCALE GENOMIC DNA]</scope>
</reference>
<keyword evidence="7" id="KW-0808">Transferase</keyword>
<comment type="catalytic activity">
    <reaction evidence="13">
        <text>an alpha-D-Glc-(1-&gt;3)-alpha-D-Glc-(1-&gt;3)-alpha-D-Man-(1-&gt;2)-alpha-D-Man-(1-&gt;2)-alpha-D-Man-(1-&gt;3)-[alpha-D-Man-(1-&gt;2)-alpha-D-Man-(1-&gt;3)-[alpha-D-Man-(1-&gt;2)-alpha-D-Man-(1-&gt;6)]-alpha-D-Man-(1-&gt;6)]-beta-D-Man-(1-&gt;4)-beta-D-GlcNAc-(1-&gt;4)-alpha-D-GlcNAc-diphospho-di-trans,poly-cis-dolichol + a di-trans,poly-cis-dolichyl beta-D-glucosyl phosphate = a alpha-D-Glc-(1-&gt;2)-alpha-D-Glc-(1-&gt;3)-alpha-D-Glc-(1-&gt;3)-alpha-D-Man-(1-&gt;2)-alpha-D-Man-(1-&gt;2)-alpha-D-Man-(1-&gt;3)-[alpha-D-Man-(1-&gt;2)-alpha-D-Man-(1-&gt;3)-[alpha-D-Man-(1-&gt;2)-alpha-D-Man-(1-&gt;6)]-alpha-D-Man-(1-&gt;6)]-beta-D-Man-(1-&gt;4)-beta-D-GlcNAc-(1-&gt;4)-alpha-D-GlcNAc-diphospho-di-trans,poly-cis-dolichol + a di-trans,poly-cis-dolichyl phosphate + H(+)</text>
        <dbReference type="Rhea" id="RHEA:29543"/>
        <dbReference type="Rhea" id="RHEA-COMP:19498"/>
        <dbReference type="Rhea" id="RHEA-COMP:19502"/>
        <dbReference type="Rhea" id="RHEA-COMP:19512"/>
        <dbReference type="Rhea" id="RHEA-COMP:19522"/>
        <dbReference type="ChEBI" id="CHEBI:15378"/>
        <dbReference type="ChEBI" id="CHEBI:57525"/>
        <dbReference type="ChEBI" id="CHEBI:57683"/>
        <dbReference type="ChEBI" id="CHEBI:132522"/>
        <dbReference type="ChEBI" id="CHEBI:132523"/>
        <dbReference type="EC" id="2.4.1.256"/>
    </reaction>
    <physiologicalReaction direction="left-to-right" evidence="13">
        <dbReference type="Rhea" id="RHEA:29544"/>
    </physiologicalReaction>
</comment>
<evidence type="ECO:0000256" key="1">
    <source>
        <dbReference type="ARBA" id="ARBA00004477"/>
    </source>
</evidence>
<dbReference type="AlphaFoldDB" id="X6MSG7"/>
<dbReference type="GO" id="GO:0106073">
    <property type="term" value="F:dolichyl pyrophosphate Glc2Man9GlcNAc2 alpha-1,2-glucosyltransferase activity"/>
    <property type="evidence" value="ECO:0007669"/>
    <property type="project" value="UniProtKB-EC"/>
</dbReference>
<dbReference type="EC" id="2.4.1.256" evidence="4"/>
<comment type="similarity">
    <text evidence="3">Belongs to the ALG10 glucosyltransferase family.</text>
</comment>
<dbReference type="InterPro" id="IPR016900">
    <property type="entry name" value="Alg10"/>
</dbReference>
<dbReference type="PANTHER" id="PTHR12989:SF10">
    <property type="entry name" value="DOL-P-GLC:GLC(2)MAN(9)GLCNAC(2)-PP-DOL ALPHA-1,2-GLUCOSYLTRANSFERASE-RELATED"/>
    <property type="match status" value="1"/>
</dbReference>
<evidence type="ECO:0000256" key="10">
    <source>
        <dbReference type="ARBA" id="ARBA00022989"/>
    </source>
</evidence>
<keyword evidence="8 14" id="KW-0812">Transmembrane</keyword>
<dbReference type="EMBL" id="ASPP01017686">
    <property type="protein sequence ID" value="ETO16893.1"/>
    <property type="molecule type" value="Genomic_DNA"/>
</dbReference>
<comment type="caution">
    <text evidence="15">The sequence shown here is derived from an EMBL/GenBank/DDBJ whole genome shotgun (WGS) entry which is preliminary data.</text>
</comment>
<keyword evidence="6" id="KW-0328">Glycosyltransferase</keyword>
<feature type="transmembrane region" description="Helical" evidence="14">
    <location>
        <begin position="79"/>
        <end position="96"/>
    </location>
</feature>
<feature type="transmembrane region" description="Helical" evidence="14">
    <location>
        <begin position="47"/>
        <end position="67"/>
    </location>
</feature>
<evidence type="ECO:0000313" key="16">
    <source>
        <dbReference type="Proteomes" id="UP000023152"/>
    </source>
</evidence>
<dbReference type="Proteomes" id="UP000023152">
    <property type="component" value="Unassembled WGS sequence"/>
</dbReference>
<comment type="subcellular location">
    <subcellularLocation>
        <location evidence="1">Endoplasmic reticulum membrane</location>
        <topology evidence="1">Multi-pass membrane protein</topology>
    </subcellularLocation>
</comment>
<accession>X6MSG7</accession>
<dbReference type="Pfam" id="PF04922">
    <property type="entry name" value="DIE2_ALG10"/>
    <property type="match status" value="1"/>
</dbReference>
<evidence type="ECO:0000256" key="13">
    <source>
        <dbReference type="ARBA" id="ARBA00048064"/>
    </source>
</evidence>
<comment type="function">
    <text evidence="12">Dol-P-Glc:Glc(2)Man(9)GlcNAc(2)-PP-Dol alpha-1,2-glucosyltransferase that operates in the biosynthetic pathway of dolichol-linked oligosaccharides, the glycan precursors employed in protein asparagine (N)-glycosylation. The assembly of dolichol-linked oligosaccharides begins on the cytosolic side of the endoplasmic reticulum membrane and finishes in its lumen. The sequential addition of sugars to dolichol pyrophosphate produces dolichol-linked oligosaccharides containing fourteen sugars, including two GlcNAcs, nine mannoses and three glucoses. Once assembled, the oligosaccharide is transferred from the lipid to nascent proteins by oligosaccharyltransferases. In the lumen of the endoplasmic reticulum, adds the third and last glucose residue from dolichyl phosphate glucose (Dol-P-Glc) onto the lipid-linked oligosaccharide intermediate Glc(2)Man(9)GlcNAc(2)-PP-Dol to produce Glc(3)Man(9)GlcNAc(2)-PP-Dol.</text>
</comment>
<evidence type="ECO:0000256" key="6">
    <source>
        <dbReference type="ARBA" id="ARBA00022676"/>
    </source>
</evidence>
<keyword evidence="9" id="KW-0256">Endoplasmic reticulum</keyword>
<evidence type="ECO:0000256" key="3">
    <source>
        <dbReference type="ARBA" id="ARBA00010600"/>
    </source>
</evidence>
<protein>
    <recommendedName>
        <fullName evidence="5">Dol-P-Glc:Glc(2)Man(9)GlcNAc(2)-PP-Dol alpha-1,2-glucosyltransferase</fullName>
        <ecNumber evidence="4">2.4.1.256</ecNumber>
    </recommendedName>
</protein>
<gene>
    <name evidence="15" type="ORF">RFI_20444</name>
</gene>
<name>X6MSG7_RETFI</name>
<evidence type="ECO:0000256" key="7">
    <source>
        <dbReference type="ARBA" id="ARBA00022679"/>
    </source>
</evidence>
<sequence length="215" mass="24983">MCAILFGFFNAIVKDPYMDEVFHISQTQEYCKGNWKYYDPKITTFPGLYFLPAIVYNIVTTVIPGLSKVITCSPKYVRMFNLLYIPFFLELVRGLGHSLHGVSLSRIAQEVLELKPMANSEMEWKRALSKILLPAATKAPIIVDRLIRDEVLELLLFPFHFLFFYLFYTDVPSLCWILCTYYLTRNTPIEKPTNIRKCLIFCTGFIAVLHRQTNV</sequence>
<evidence type="ECO:0000256" key="14">
    <source>
        <dbReference type="SAM" id="Phobius"/>
    </source>
</evidence>
<evidence type="ECO:0000313" key="15">
    <source>
        <dbReference type="EMBL" id="ETO16893.1"/>
    </source>
</evidence>
<evidence type="ECO:0000256" key="2">
    <source>
        <dbReference type="ARBA" id="ARBA00004922"/>
    </source>
</evidence>
<keyword evidence="10 14" id="KW-1133">Transmembrane helix</keyword>
<evidence type="ECO:0000256" key="11">
    <source>
        <dbReference type="ARBA" id="ARBA00023136"/>
    </source>
</evidence>
<evidence type="ECO:0000256" key="4">
    <source>
        <dbReference type="ARBA" id="ARBA00011967"/>
    </source>
</evidence>
<feature type="transmembrane region" description="Helical" evidence="14">
    <location>
        <begin position="162"/>
        <end position="183"/>
    </location>
</feature>
<dbReference type="OrthoDB" id="4769at2759"/>
<keyword evidence="11 14" id="KW-0472">Membrane</keyword>
<dbReference type="GO" id="GO:0006488">
    <property type="term" value="P:dolichol-linked oligosaccharide biosynthetic process"/>
    <property type="evidence" value="ECO:0007669"/>
    <property type="project" value="InterPro"/>
</dbReference>
<proteinExistence type="inferred from homology"/>
<dbReference type="GO" id="GO:0005789">
    <property type="term" value="C:endoplasmic reticulum membrane"/>
    <property type="evidence" value="ECO:0007669"/>
    <property type="project" value="UniProtKB-SubCell"/>
</dbReference>
<keyword evidence="16" id="KW-1185">Reference proteome</keyword>
<organism evidence="15 16">
    <name type="scientific">Reticulomyxa filosa</name>
    <dbReference type="NCBI Taxonomy" id="46433"/>
    <lineage>
        <taxon>Eukaryota</taxon>
        <taxon>Sar</taxon>
        <taxon>Rhizaria</taxon>
        <taxon>Retaria</taxon>
        <taxon>Foraminifera</taxon>
        <taxon>Monothalamids</taxon>
        <taxon>Reticulomyxidae</taxon>
        <taxon>Reticulomyxa</taxon>
    </lineage>
</organism>
<dbReference type="PANTHER" id="PTHR12989">
    <property type="entry name" value="ALPHA-1,2-GLUCOSYLTRANSFERASE ALG10"/>
    <property type="match status" value="1"/>
</dbReference>
<evidence type="ECO:0000256" key="9">
    <source>
        <dbReference type="ARBA" id="ARBA00022824"/>
    </source>
</evidence>
<evidence type="ECO:0000256" key="12">
    <source>
        <dbReference type="ARBA" id="ARBA00044727"/>
    </source>
</evidence>
<evidence type="ECO:0000256" key="5">
    <source>
        <dbReference type="ARBA" id="ARBA00018512"/>
    </source>
</evidence>
<comment type="pathway">
    <text evidence="2">Protein modification; protein glycosylation.</text>
</comment>
<feature type="non-terminal residue" evidence="15">
    <location>
        <position position="215"/>
    </location>
</feature>